<reference evidence="1 2" key="1">
    <citation type="journal article" date="2021" name="Nat. Plants">
        <title>The Taxus genome provides insights into paclitaxel biosynthesis.</title>
        <authorList>
            <person name="Xiong X."/>
            <person name="Gou J."/>
            <person name="Liao Q."/>
            <person name="Li Y."/>
            <person name="Zhou Q."/>
            <person name="Bi G."/>
            <person name="Li C."/>
            <person name="Du R."/>
            <person name="Wang X."/>
            <person name="Sun T."/>
            <person name="Guo L."/>
            <person name="Liang H."/>
            <person name="Lu P."/>
            <person name="Wu Y."/>
            <person name="Zhang Z."/>
            <person name="Ro D.K."/>
            <person name="Shang Y."/>
            <person name="Huang S."/>
            <person name="Yan J."/>
        </authorList>
    </citation>
    <scope>NUCLEOTIDE SEQUENCE [LARGE SCALE GENOMIC DNA]</scope>
    <source>
        <strain evidence="1">Ta-2019</strain>
    </source>
</reference>
<proteinExistence type="predicted"/>
<keyword evidence="2" id="KW-1185">Reference proteome</keyword>
<dbReference type="AlphaFoldDB" id="A0AA38G521"/>
<feature type="non-terminal residue" evidence="1">
    <location>
        <position position="1"/>
    </location>
</feature>
<dbReference type="Proteomes" id="UP000824469">
    <property type="component" value="Unassembled WGS sequence"/>
</dbReference>
<gene>
    <name evidence="1" type="ORF">KI387_024869</name>
</gene>
<name>A0AA38G521_TAXCH</name>
<feature type="non-terminal residue" evidence="1">
    <location>
        <position position="76"/>
    </location>
</feature>
<evidence type="ECO:0000313" key="1">
    <source>
        <dbReference type="EMBL" id="KAH9316242.1"/>
    </source>
</evidence>
<sequence length="76" mass="8586">RPGRRNTSSFGRFPDGFRVARGHRATLSQAVPEENLPSGDPRFQFPHVCHVLLSVCPGRKKIFLERYAVSVPRVRA</sequence>
<comment type="caution">
    <text evidence="1">The sequence shown here is derived from an EMBL/GenBank/DDBJ whole genome shotgun (WGS) entry which is preliminary data.</text>
</comment>
<organism evidence="1 2">
    <name type="scientific">Taxus chinensis</name>
    <name type="common">Chinese yew</name>
    <name type="synonym">Taxus wallichiana var. chinensis</name>
    <dbReference type="NCBI Taxonomy" id="29808"/>
    <lineage>
        <taxon>Eukaryota</taxon>
        <taxon>Viridiplantae</taxon>
        <taxon>Streptophyta</taxon>
        <taxon>Embryophyta</taxon>
        <taxon>Tracheophyta</taxon>
        <taxon>Spermatophyta</taxon>
        <taxon>Pinopsida</taxon>
        <taxon>Pinidae</taxon>
        <taxon>Conifers II</taxon>
        <taxon>Cupressales</taxon>
        <taxon>Taxaceae</taxon>
        <taxon>Taxus</taxon>
    </lineage>
</organism>
<dbReference type="EMBL" id="JAHRHJ020000005">
    <property type="protein sequence ID" value="KAH9316242.1"/>
    <property type="molecule type" value="Genomic_DNA"/>
</dbReference>
<accession>A0AA38G521</accession>
<protein>
    <submittedName>
        <fullName evidence="1">Uncharacterized protein</fullName>
    </submittedName>
</protein>
<evidence type="ECO:0000313" key="2">
    <source>
        <dbReference type="Proteomes" id="UP000824469"/>
    </source>
</evidence>